<sequence>MVGSLSVLMKGEKGMVSVATWADGGYAFAVDAQDIPMTADAMSALVEEVQ</sequence>
<accession>A0A645F1A9</accession>
<gene>
    <name evidence="1" type="ORF">SDC9_155347</name>
</gene>
<name>A0A645F1A9_9ZZZZ</name>
<dbReference type="AlphaFoldDB" id="A0A645F1A9"/>
<evidence type="ECO:0000313" key="1">
    <source>
        <dbReference type="EMBL" id="MPN08071.1"/>
    </source>
</evidence>
<reference evidence="1" key="1">
    <citation type="submission" date="2019-08" db="EMBL/GenBank/DDBJ databases">
        <authorList>
            <person name="Kucharzyk K."/>
            <person name="Murdoch R.W."/>
            <person name="Higgins S."/>
            <person name="Loffler F."/>
        </authorList>
    </citation>
    <scope>NUCLEOTIDE SEQUENCE</scope>
</reference>
<proteinExistence type="predicted"/>
<dbReference type="EMBL" id="VSSQ01054089">
    <property type="protein sequence ID" value="MPN08071.1"/>
    <property type="molecule type" value="Genomic_DNA"/>
</dbReference>
<protein>
    <submittedName>
        <fullName evidence="1">Uncharacterized protein</fullName>
    </submittedName>
</protein>
<organism evidence="1">
    <name type="scientific">bioreactor metagenome</name>
    <dbReference type="NCBI Taxonomy" id="1076179"/>
    <lineage>
        <taxon>unclassified sequences</taxon>
        <taxon>metagenomes</taxon>
        <taxon>ecological metagenomes</taxon>
    </lineage>
</organism>
<comment type="caution">
    <text evidence="1">The sequence shown here is derived from an EMBL/GenBank/DDBJ whole genome shotgun (WGS) entry which is preliminary data.</text>
</comment>